<organism evidence="1 2">
    <name type="scientific">Streptomyces palmae</name>
    <dbReference type="NCBI Taxonomy" id="1701085"/>
    <lineage>
        <taxon>Bacteria</taxon>
        <taxon>Bacillati</taxon>
        <taxon>Actinomycetota</taxon>
        <taxon>Actinomycetes</taxon>
        <taxon>Kitasatosporales</taxon>
        <taxon>Streptomycetaceae</taxon>
        <taxon>Streptomyces</taxon>
    </lineage>
</organism>
<accession>A0A4Z0GCZ4</accession>
<dbReference type="Gene3D" id="3.40.50.720">
    <property type="entry name" value="NAD(P)-binding Rossmann-like Domain"/>
    <property type="match status" value="1"/>
</dbReference>
<dbReference type="AlphaFoldDB" id="A0A4Z0GCZ4"/>
<reference evidence="1 2" key="1">
    <citation type="submission" date="2019-03" db="EMBL/GenBank/DDBJ databases">
        <authorList>
            <person name="Gonzalez-Pimentel J.L."/>
        </authorList>
    </citation>
    <scope>NUCLEOTIDE SEQUENCE [LARGE SCALE GENOMIC DNA]</scope>
    <source>
        <strain evidence="1 2">JCM 31289</strain>
    </source>
</reference>
<dbReference type="SUPFAM" id="SSF51735">
    <property type="entry name" value="NAD(P)-binding Rossmann-fold domains"/>
    <property type="match status" value="1"/>
</dbReference>
<dbReference type="EMBL" id="SRID01000377">
    <property type="protein sequence ID" value="TGA92826.1"/>
    <property type="molecule type" value="Genomic_DNA"/>
</dbReference>
<protein>
    <submittedName>
        <fullName evidence="1">TOMM leader peptide-binding protein</fullName>
    </submittedName>
</protein>
<feature type="non-terminal residue" evidence="1">
    <location>
        <position position="462"/>
    </location>
</feature>
<dbReference type="InterPro" id="IPR022291">
    <property type="entry name" value="Bacteriocin_synth_cyclodeHase"/>
</dbReference>
<gene>
    <name evidence="1" type="ORF">E4099_27055</name>
</gene>
<dbReference type="OrthoDB" id="3247510at2"/>
<evidence type="ECO:0000313" key="1">
    <source>
        <dbReference type="EMBL" id="TGA92826.1"/>
    </source>
</evidence>
<dbReference type="NCBIfam" id="TIGR03882">
    <property type="entry name" value="cyclo_dehyd_2"/>
    <property type="match status" value="1"/>
</dbReference>
<proteinExistence type="predicted"/>
<keyword evidence="2" id="KW-1185">Reference proteome</keyword>
<sequence>MQTTGHAHPFDICPRLRNDVVFLRVDTGIYLRSAETSCVLKGAGAYEWMSVLAPRMTGEWSIAELCEGLDENRRKTAFGLIRTLLDRGFARDMPQSGPDLLPESVLTAFAPQINFVEHFTHADPRTPQELFARFRTARVLVSGAPGGVAAAAVRGLLRNGLAEVVVDDPAWGAEFDAEIAALAGKGVSATVATVPGTPEDLSGYDAVVCAADGAHTAALLDLTRRAHGAEPGPRLLPVVVDSRQVVLGPVSGPAGQPCWVCARLRLAANSDPAAAADFWRELALGPVGARPADAQGSAIARDMVGNAVAFEVFRLLTGQLREDDERHAVIQDLATLESRRERVLPHPGCPLDHGSVAVSDVMDTPSAPVDDADAYGKAAVLVSPGTGIMSGWTDDPIKQIPLKTGRVRLAPAGELAAGAREISAFDTDTILVARTRAVRSAVRAYVAALGPGRHRHPADPSA</sequence>
<dbReference type="Proteomes" id="UP000297948">
    <property type="component" value="Unassembled WGS sequence"/>
</dbReference>
<comment type="caution">
    <text evidence="1">The sequence shown here is derived from an EMBL/GenBank/DDBJ whole genome shotgun (WGS) entry which is preliminary data.</text>
</comment>
<name>A0A4Z0GCZ4_9ACTN</name>
<evidence type="ECO:0000313" key="2">
    <source>
        <dbReference type="Proteomes" id="UP000297948"/>
    </source>
</evidence>
<dbReference type="InterPro" id="IPR036291">
    <property type="entry name" value="NAD(P)-bd_dom_sf"/>
</dbReference>